<reference evidence="1 2" key="1">
    <citation type="journal article" date="2015" name="Stand. Genomic Sci.">
        <title>Genomic Encyclopedia of Bacterial and Archaeal Type Strains, Phase III: the genomes of soil and plant-associated and newly described type strains.</title>
        <authorList>
            <person name="Whitman W.B."/>
            <person name="Woyke T."/>
            <person name="Klenk H.P."/>
            <person name="Zhou Y."/>
            <person name="Lilburn T.G."/>
            <person name="Beck B.J."/>
            <person name="De Vos P."/>
            <person name="Vandamme P."/>
            <person name="Eisen J.A."/>
            <person name="Garrity G."/>
            <person name="Hugenholtz P."/>
            <person name="Kyrpides N.C."/>
        </authorList>
    </citation>
    <scope>NUCLEOTIDE SEQUENCE [LARGE SCALE GENOMIC DNA]</scope>
    <source>
        <strain evidence="1 2">CGMCC 1.10948</strain>
    </source>
</reference>
<proteinExistence type="predicted"/>
<accession>A0A562QX83</accession>
<name>A0A562QX83_9BRAD</name>
<dbReference type="GeneID" id="93018016"/>
<sequence length="246" mass="26884">MGRLRILALLPVVYCSSIVSLRAQDEQCRTSPEPQCQCACREVRSIASFAPRGTCRIIEPGGGACQLRWFDAARGNDEKLTDPNRAGATQRQFLDRVRSGSLSVRTRDTAYLRVDFLEEKVKSSDIKLPPEPTPLETAAAYLAIDPNKLEPEPLLISLLILLGPAVSGQAGDAVAAALVDYLANNPKMILARFQAEKPEVISDKAGSFEFVDMSARGCLELVVRGEKPVTLMVKSPRAVGRTRCRE</sequence>
<evidence type="ECO:0000313" key="2">
    <source>
        <dbReference type="Proteomes" id="UP000316291"/>
    </source>
</evidence>
<dbReference type="EMBL" id="VLLA01000025">
    <property type="protein sequence ID" value="TWI61429.1"/>
    <property type="molecule type" value="Genomic_DNA"/>
</dbReference>
<keyword evidence="2" id="KW-1185">Reference proteome</keyword>
<protein>
    <submittedName>
        <fullName evidence="1">Uncharacterized protein</fullName>
    </submittedName>
</protein>
<comment type="caution">
    <text evidence="1">The sequence shown here is derived from an EMBL/GenBank/DDBJ whole genome shotgun (WGS) entry which is preliminary data.</text>
</comment>
<evidence type="ECO:0000313" key="1">
    <source>
        <dbReference type="EMBL" id="TWI61429.1"/>
    </source>
</evidence>
<dbReference type="Proteomes" id="UP000316291">
    <property type="component" value="Unassembled WGS sequence"/>
</dbReference>
<organism evidence="1 2">
    <name type="scientific">Bradyrhizobium huanghuaihaiense</name>
    <dbReference type="NCBI Taxonomy" id="990078"/>
    <lineage>
        <taxon>Bacteria</taxon>
        <taxon>Pseudomonadati</taxon>
        <taxon>Pseudomonadota</taxon>
        <taxon>Alphaproteobacteria</taxon>
        <taxon>Hyphomicrobiales</taxon>
        <taxon>Nitrobacteraceae</taxon>
        <taxon>Bradyrhizobium</taxon>
    </lineage>
</organism>
<gene>
    <name evidence="1" type="ORF">IQ16_07118</name>
</gene>
<dbReference type="AlphaFoldDB" id="A0A562QX83"/>
<dbReference type="RefSeq" id="WP_225895087.1">
    <property type="nucleotide sequence ID" value="NZ_VLLA01000025.1"/>
</dbReference>